<accession>A0ABU2KH61</accession>
<keyword evidence="8" id="KW-1185">Reference proteome</keyword>
<organism evidence="7 8">
    <name type="scientific">Mesonia ostreae</name>
    <dbReference type="NCBI Taxonomy" id="861110"/>
    <lineage>
        <taxon>Bacteria</taxon>
        <taxon>Pseudomonadati</taxon>
        <taxon>Bacteroidota</taxon>
        <taxon>Flavobacteriia</taxon>
        <taxon>Flavobacteriales</taxon>
        <taxon>Flavobacteriaceae</taxon>
        <taxon>Mesonia</taxon>
    </lineage>
</organism>
<dbReference type="PANTHER" id="PTHR30250">
    <property type="entry name" value="PST FAMILY PREDICTED COLANIC ACID TRANSPORTER"/>
    <property type="match status" value="1"/>
</dbReference>
<dbReference type="Pfam" id="PF01943">
    <property type="entry name" value="Polysacc_synt"/>
    <property type="match status" value="1"/>
</dbReference>
<name>A0ABU2KH61_9FLAO</name>
<sequence>MKEFIKSFFSFGLATSIQKMMAFLLLPVYTRYFTTVEFGVIDLIQVILGIASIFAILQLETAMQRYYYELKGKLKKIFISTIFIVIVSFSIFLTLVLFFFSAQISSLIFKTVEYSGLIELASFQLPFTNFSMLAFILLRYEKKNKSFVFLMLAKVLLMLALVLVLVVWLKIGIEGVFYAQLVSLAVSSILIFLAVRDYLALKMSIPLFKKAWKYAMPQIPARVGSVSLSYANRFFMVSFLTVASIGVYSLSLKLASAIQLIYSAFIMAWAPFMFEQLKKPDHKTTFAHTLGLASGPLFLLVSLISLFSKELVVLVASQEFYESHHFVGGLSLYFSLFIIKEIVDIGPKVLEKTKFLSYTFFVSVIINISTLYFLIRSFGLYGVVYSMLITNTVLVALSWFVSNKLYYIPFKIPKFIMLALPAFFLAIYSMYQLPNIWFKILISFVLIGYYGFVFWKDYNIFRTTIAKNRELEVLGTTV</sequence>
<feature type="transmembrane region" description="Helical" evidence="6">
    <location>
        <begin position="254"/>
        <end position="274"/>
    </location>
</feature>
<comment type="caution">
    <text evidence="7">The sequence shown here is derived from an EMBL/GenBank/DDBJ whole genome shotgun (WGS) entry which is preliminary data.</text>
</comment>
<feature type="transmembrane region" description="Helical" evidence="6">
    <location>
        <begin position="38"/>
        <end position="57"/>
    </location>
</feature>
<feature type="transmembrane region" description="Helical" evidence="6">
    <location>
        <begin position="412"/>
        <end position="430"/>
    </location>
</feature>
<evidence type="ECO:0000256" key="2">
    <source>
        <dbReference type="ARBA" id="ARBA00022475"/>
    </source>
</evidence>
<feature type="transmembrane region" description="Helical" evidence="6">
    <location>
        <begin position="77"/>
        <end position="100"/>
    </location>
</feature>
<feature type="transmembrane region" description="Helical" evidence="6">
    <location>
        <begin position="381"/>
        <end position="400"/>
    </location>
</feature>
<keyword evidence="2" id="KW-1003">Cell membrane</keyword>
<keyword evidence="5 6" id="KW-0472">Membrane</keyword>
<dbReference type="Proteomes" id="UP001182991">
    <property type="component" value="Unassembled WGS sequence"/>
</dbReference>
<proteinExistence type="predicted"/>
<feature type="transmembrane region" description="Helical" evidence="6">
    <location>
        <begin position="326"/>
        <end position="343"/>
    </location>
</feature>
<dbReference type="EMBL" id="JAVRBG010000004">
    <property type="protein sequence ID" value="MDT0294046.1"/>
    <property type="molecule type" value="Genomic_DNA"/>
</dbReference>
<dbReference type="RefSeq" id="WP_311401000.1">
    <property type="nucleotide sequence ID" value="NZ_JAVRBG010000004.1"/>
</dbReference>
<evidence type="ECO:0000256" key="6">
    <source>
        <dbReference type="SAM" id="Phobius"/>
    </source>
</evidence>
<keyword evidence="4 6" id="KW-1133">Transmembrane helix</keyword>
<protein>
    <submittedName>
        <fullName evidence="7">Lipopolysaccharide biosynthesis protein</fullName>
    </submittedName>
</protein>
<feature type="transmembrane region" description="Helical" evidence="6">
    <location>
        <begin position="147"/>
        <end position="169"/>
    </location>
</feature>
<feature type="transmembrane region" description="Helical" evidence="6">
    <location>
        <begin position="120"/>
        <end position="140"/>
    </location>
</feature>
<feature type="transmembrane region" description="Helical" evidence="6">
    <location>
        <begin position="286"/>
        <end position="306"/>
    </location>
</feature>
<feature type="transmembrane region" description="Helical" evidence="6">
    <location>
        <begin position="175"/>
        <end position="195"/>
    </location>
</feature>
<feature type="transmembrane region" description="Helical" evidence="6">
    <location>
        <begin position="436"/>
        <end position="455"/>
    </location>
</feature>
<evidence type="ECO:0000313" key="7">
    <source>
        <dbReference type="EMBL" id="MDT0294046.1"/>
    </source>
</evidence>
<gene>
    <name evidence="7" type="ORF">RLT85_05315</name>
</gene>
<evidence type="ECO:0000313" key="8">
    <source>
        <dbReference type="Proteomes" id="UP001182991"/>
    </source>
</evidence>
<evidence type="ECO:0000256" key="5">
    <source>
        <dbReference type="ARBA" id="ARBA00023136"/>
    </source>
</evidence>
<feature type="transmembrane region" description="Helical" evidence="6">
    <location>
        <begin position="230"/>
        <end position="248"/>
    </location>
</feature>
<keyword evidence="3 6" id="KW-0812">Transmembrane</keyword>
<dbReference type="PANTHER" id="PTHR30250:SF11">
    <property type="entry name" value="O-ANTIGEN TRANSPORTER-RELATED"/>
    <property type="match status" value="1"/>
</dbReference>
<evidence type="ECO:0000256" key="3">
    <source>
        <dbReference type="ARBA" id="ARBA00022692"/>
    </source>
</evidence>
<dbReference type="InterPro" id="IPR050833">
    <property type="entry name" value="Poly_Biosynth_Transport"/>
</dbReference>
<feature type="transmembrane region" description="Helical" evidence="6">
    <location>
        <begin position="7"/>
        <end position="26"/>
    </location>
</feature>
<feature type="transmembrane region" description="Helical" evidence="6">
    <location>
        <begin position="355"/>
        <end position="375"/>
    </location>
</feature>
<comment type="subcellular location">
    <subcellularLocation>
        <location evidence="1">Cell membrane</location>
        <topology evidence="1">Multi-pass membrane protein</topology>
    </subcellularLocation>
</comment>
<evidence type="ECO:0000256" key="1">
    <source>
        <dbReference type="ARBA" id="ARBA00004651"/>
    </source>
</evidence>
<dbReference type="InterPro" id="IPR002797">
    <property type="entry name" value="Polysacc_synth"/>
</dbReference>
<evidence type="ECO:0000256" key="4">
    <source>
        <dbReference type="ARBA" id="ARBA00022989"/>
    </source>
</evidence>
<reference evidence="8" key="1">
    <citation type="submission" date="2023-07" db="EMBL/GenBank/DDBJ databases">
        <title>Isolating and identifying novel microbial strains from the Mariana Trench.</title>
        <authorList>
            <person name="Fu H."/>
        </authorList>
    </citation>
    <scope>NUCLEOTIDE SEQUENCE [LARGE SCALE GENOMIC DNA]</scope>
    <source>
        <strain evidence="8">T-y2</strain>
    </source>
</reference>